<keyword evidence="1 2" id="KW-0663">Pyridoxal phosphate</keyword>
<dbReference type="PANTHER" id="PTHR10146">
    <property type="entry name" value="PROLINE SYNTHETASE CO-TRANSCRIBED BACTERIAL HOMOLOG PROTEIN"/>
    <property type="match status" value="1"/>
</dbReference>
<evidence type="ECO:0000313" key="8">
    <source>
        <dbReference type="Proteomes" id="UP000567246"/>
    </source>
</evidence>
<evidence type="ECO:0000256" key="2">
    <source>
        <dbReference type="HAMAP-Rule" id="MF_02087"/>
    </source>
</evidence>
<dbReference type="CDD" id="cd00635">
    <property type="entry name" value="PLPDE_III_YBL036c_like"/>
    <property type="match status" value="1"/>
</dbReference>
<comment type="similarity">
    <text evidence="2 4">Belongs to the pyridoxal phosphate-binding protein YggS/PROSC family.</text>
</comment>
<dbReference type="SUPFAM" id="SSF51419">
    <property type="entry name" value="PLP-binding barrel"/>
    <property type="match status" value="1"/>
</dbReference>
<dbReference type="PANTHER" id="PTHR10146:SF14">
    <property type="entry name" value="PYRIDOXAL PHOSPHATE HOMEOSTASIS PROTEIN"/>
    <property type="match status" value="1"/>
</dbReference>
<evidence type="ECO:0000256" key="5">
    <source>
        <dbReference type="SAM" id="MobiDB-lite"/>
    </source>
</evidence>
<evidence type="ECO:0000256" key="1">
    <source>
        <dbReference type="ARBA" id="ARBA00022898"/>
    </source>
</evidence>
<name>A0A7W9JHU5_9MICC</name>
<sequence>MSTPEQHPTPDDAAAEARTREIAAGLAAVRERIARAAREAGRADEPALVVVTKTHPAEDVVRLAGLGVAAVGENRDQEARPKAAAVAEALGDAAPRWHFIGQLQTNKAKHAVRYASVVESVDRPELAEALSRALVLRREREPGVEVPDLECLVQVDVDDRADEDRPEGIGPRGGAAPEDVPALAAAIAALPGLRLGGLMCVAPRGLDPEASFRRLAALGEELRRAHPDASTLSMGMSADLEAAVRAGATQVRIGSDVLGARPAVG</sequence>
<evidence type="ECO:0000256" key="3">
    <source>
        <dbReference type="PIRSR" id="PIRSR004848-1"/>
    </source>
</evidence>
<dbReference type="Proteomes" id="UP000567246">
    <property type="component" value="Unassembled WGS sequence"/>
</dbReference>
<comment type="caution">
    <text evidence="7">The sequence shown here is derived from an EMBL/GenBank/DDBJ whole genome shotgun (WGS) entry which is preliminary data.</text>
</comment>
<dbReference type="AlphaFoldDB" id="A0A7W9JHU5"/>
<dbReference type="HAMAP" id="MF_02087">
    <property type="entry name" value="PLP_homeostasis"/>
    <property type="match status" value="1"/>
</dbReference>
<dbReference type="Gene3D" id="3.20.20.10">
    <property type="entry name" value="Alanine racemase"/>
    <property type="match status" value="1"/>
</dbReference>
<dbReference type="EMBL" id="JACHMW010000001">
    <property type="protein sequence ID" value="MBB5847943.1"/>
    <property type="molecule type" value="Genomic_DNA"/>
</dbReference>
<gene>
    <name evidence="7" type="ORF">HDA33_000507</name>
</gene>
<accession>A0A7W9JHU5</accession>
<dbReference type="NCBIfam" id="TIGR00044">
    <property type="entry name" value="YggS family pyridoxal phosphate-dependent enzyme"/>
    <property type="match status" value="1"/>
</dbReference>
<comment type="cofactor">
    <cofactor evidence="3">
        <name>pyridoxal 5'-phosphate</name>
        <dbReference type="ChEBI" id="CHEBI:597326"/>
    </cofactor>
</comment>
<protein>
    <recommendedName>
        <fullName evidence="2">Pyridoxal phosphate homeostasis protein</fullName>
        <shortName evidence="2">PLP homeostasis protein</shortName>
    </recommendedName>
</protein>
<proteinExistence type="inferred from homology"/>
<comment type="function">
    <text evidence="2">Pyridoxal 5'-phosphate (PLP)-binding protein, which is involved in PLP homeostasis.</text>
</comment>
<evidence type="ECO:0000259" key="6">
    <source>
        <dbReference type="Pfam" id="PF01168"/>
    </source>
</evidence>
<dbReference type="GO" id="GO:0030170">
    <property type="term" value="F:pyridoxal phosphate binding"/>
    <property type="evidence" value="ECO:0007669"/>
    <property type="project" value="UniProtKB-UniRule"/>
</dbReference>
<evidence type="ECO:0000256" key="4">
    <source>
        <dbReference type="RuleBase" id="RU004514"/>
    </source>
</evidence>
<dbReference type="RefSeq" id="WP_184170577.1">
    <property type="nucleotide sequence ID" value="NZ_BAABAG010000005.1"/>
</dbReference>
<dbReference type="InterPro" id="IPR011078">
    <property type="entry name" value="PyrdxlP_homeostasis"/>
</dbReference>
<feature type="modified residue" description="N6-(pyridoxal phosphate)lysine" evidence="2 3">
    <location>
        <position position="53"/>
    </location>
</feature>
<feature type="region of interest" description="Disordered" evidence="5">
    <location>
        <begin position="1"/>
        <end position="20"/>
    </location>
</feature>
<dbReference type="InterPro" id="IPR001608">
    <property type="entry name" value="Ala_racemase_N"/>
</dbReference>
<dbReference type="PIRSF" id="PIRSF004848">
    <property type="entry name" value="YBL036c_PLPDEIII"/>
    <property type="match status" value="1"/>
</dbReference>
<reference evidence="7 8" key="1">
    <citation type="submission" date="2020-08" db="EMBL/GenBank/DDBJ databases">
        <title>Sequencing the genomes of 1000 actinobacteria strains.</title>
        <authorList>
            <person name="Klenk H.-P."/>
        </authorList>
    </citation>
    <scope>NUCLEOTIDE SEQUENCE [LARGE SCALE GENOMIC DNA]</scope>
    <source>
        <strain evidence="7 8">DSM 17945</strain>
    </source>
</reference>
<organism evidence="7 8">
    <name type="scientific">Micrococcus endophyticus</name>
    <dbReference type="NCBI Taxonomy" id="455343"/>
    <lineage>
        <taxon>Bacteria</taxon>
        <taxon>Bacillati</taxon>
        <taxon>Actinomycetota</taxon>
        <taxon>Actinomycetes</taxon>
        <taxon>Micrococcales</taxon>
        <taxon>Micrococcaceae</taxon>
        <taxon>Micrococcus</taxon>
    </lineage>
</organism>
<evidence type="ECO:0000313" key="7">
    <source>
        <dbReference type="EMBL" id="MBB5847943.1"/>
    </source>
</evidence>
<dbReference type="InterPro" id="IPR029066">
    <property type="entry name" value="PLP-binding_barrel"/>
</dbReference>
<feature type="domain" description="Alanine racemase N-terminal" evidence="6">
    <location>
        <begin position="26"/>
        <end position="262"/>
    </location>
</feature>
<keyword evidence="8" id="KW-1185">Reference proteome</keyword>
<dbReference type="Pfam" id="PF01168">
    <property type="entry name" value="Ala_racemase_N"/>
    <property type="match status" value="1"/>
</dbReference>